<comment type="caution">
    <text evidence="2">The sequence shown here is derived from an EMBL/GenBank/DDBJ whole genome shotgun (WGS) entry which is preliminary data.</text>
</comment>
<keyword evidence="3" id="KW-1185">Reference proteome</keyword>
<organism evidence="2 3">
    <name type="scientific">Aquilutibacter rugosus</name>
    <dbReference type="NCBI Taxonomy" id="3115820"/>
    <lineage>
        <taxon>Bacteria</taxon>
        <taxon>Pseudomonadati</taxon>
        <taxon>Pseudomonadota</taxon>
        <taxon>Gammaproteobacteria</taxon>
        <taxon>Lysobacterales</taxon>
        <taxon>Lysobacteraceae</taxon>
        <taxon>Aquilutibacter</taxon>
    </lineage>
</organism>
<dbReference type="Pfam" id="PF04993">
    <property type="entry name" value="TfoX_N"/>
    <property type="match status" value="1"/>
</dbReference>
<gene>
    <name evidence="2" type="ORF">V3390_02355</name>
</gene>
<dbReference type="RefSeq" id="WP_331703212.1">
    <property type="nucleotide sequence ID" value="NZ_JAZHBO010000001.1"/>
</dbReference>
<dbReference type="SUPFAM" id="SSF159894">
    <property type="entry name" value="YgaC/TfoX-N like"/>
    <property type="match status" value="1"/>
</dbReference>
<protein>
    <submittedName>
        <fullName evidence="2">TfoX/Sxy family protein</fullName>
    </submittedName>
</protein>
<name>A0ABU7UYA1_9GAMM</name>
<evidence type="ECO:0000313" key="2">
    <source>
        <dbReference type="EMBL" id="MEF2155075.1"/>
    </source>
</evidence>
<reference evidence="2 3" key="1">
    <citation type="submission" date="2024-01" db="EMBL/GenBank/DDBJ databases">
        <title>Novel species of the genus Luteimonas isolated from rivers.</title>
        <authorList>
            <person name="Lu H."/>
        </authorList>
    </citation>
    <scope>NUCLEOTIDE SEQUENCE [LARGE SCALE GENOMIC DNA]</scope>
    <source>
        <strain evidence="2 3">FXH3W</strain>
    </source>
</reference>
<proteinExistence type="predicted"/>
<accession>A0ABU7UYA1</accession>
<dbReference type="EMBL" id="JAZHBO010000001">
    <property type="protein sequence ID" value="MEF2155075.1"/>
    <property type="molecule type" value="Genomic_DNA"/>
</dbReference>
<dbReference type="Proteomes" id="UP001356170">
    <property type="component" value="Unassembled WGS sequence"/>
</dbReference>
<feature type="domain" description="TfoX N-terminal" evidence="1">
    <location>
        <begin position="20"/>
        <end position="98"/>
    </location>
</feature>
<dbReference type="InterPro" id="IPR007076">
    <property type="entry name" value="TfoX_N"/>
</dbReference>
<dbReference type="Gene3D" id="3.30.1460.30">
    <property type="entry name" value="YgaC/TfoX-N like chaperone"/>
    <property type="match status" value="1"/>
</dbReference>
<sequence length="102" mass="11251">MATDREFVDYVLEQAGLGTRLTFKRMFGEYGFYVDGVITAFAADNSLFLKASKATNLPVPLIDLPQRPLFPGSKDYAVLDELLDDSDTLQQMLLNSAAALGR</sequence>
<evidence type="ECO:0000313" key="3">
    <source>
        <dbReference type="Proteomes" id="UP001356170"/>
    </source>
</evidence>
<evidence type="ECO:0000259" key="1">
    <source>
        <dbReference type="Pfam" id="PF04993"/>
    </source>
</evidence>